<dbReference type="AlphaFoldDB" id="A0A1D1XEB2"/>
<organism evidence="2">
    <name type="scientific">Anthurium amnicola</name>
    <dbReference type="NCBI Taxonomy" id="1678845"/>
    <lineage>
        <taxon>Eukaryota</taxon>
        <taxon>Viridiplantae</taxon>
        <taxon>Streptophyta</taxon>
        <taxon>Embryophyta</taxon>
        <taxon>Tracheophyta</taxon>
        <taxon>Spermatophyta</taxon>
        <taxon>Magnoliopsida</taxon>
        <taxon>Liliopsida</taxon>
        <taxon>Araceae</taxon>
        <taxon>Pothoideae</taxon>
        <taxon>Potheae</taxon>
        <taxon>Anthurium</taxon>
    </lineage>
</organism>
<evidence type="ECO:0000313" key="2">
    <source>
        <dbReference type="EMBL" id="JAT40753.1"/>
    </source>
</evidence>
<feature type="region of interest" description="Disordered" evidence="1">
    <location>
        <begin position="1"/>
        <end position="54"/>
    </location>
</feature>
<feature type="compositionally biased region" description="Pro residues" evidence="1">
    <location>
        <begin position="41"/>
        <end position="50"/>
    </location>
</feature>
<feature type="non-terminal residue" evidence="2">
    <location>
        <position position="1"/>
    </location>
</feature>
<feature type="region of interest" description="Disordered" evidence="1">
    <location>
        <begin position="82"/>
        <end position="141"/>
    </location>
</feature>
<sequence>ETERKRERLHQIFTHTERERGKARRETGRRQEASRSHPSPSRSPRPPPPFSSAADWWRAVGRSHAAAAVRVWLLGGAADAVRAAGEEPQPDRGGRGDAPPGDVPLRRQFLCTPPPRRLPHRRLLDPRPEEVDRQPSLPCKA</sequence>
<protein>
    <submittedName>
        <fullName evidence="2">Uncharacterized protein</fullName>
    </submittedName>
</protein>
<feature type="compositionally biased region" description="Basic and acidic residues" evidence="1">
    <location>
        <begin position="122"/>
        <end position="133"/>
    </location>
</feature>
<gene>
    <name evidence="2" type="ORF">g.106375</name>
</gene>
<reference evidence="2" key="1">
    <citation type="submission" date="2015-07" db="EMBL/GenBank/DDBJ databases">
        <title>Transcriptome Assembly of Anthurium amnicola.</title>
        <authorList>
            <person name="Suzuki J."/>
        </authorList>
    </citation>
    <scope>NUCLEOTIDE SEQUENCE</scope>
</reference>
<evidence type="ECO:0000256" key="1">
    <source>
        <dbReference type="SAM" id="MobiDB-lite"/>
    </source>
</evidence>
<dbReference type="EMBL" id="GDJX01027183">
    <property type="protein sequence ID" value="JAT40753.1"/>
    <property type="molecule type" value="Transcribed_RNA"/>
</dbReference>
<feature type="compositionally biased region" description="Basic and acidic residues" evidence="1">
    <location>
        <begin position="1"/>
        <end position="35"/>
    </location>
</feature>
<proteinExistence type="predicted"/>
<accession>A0A1D1XEB2</accession>
<name>A0A1D1XEB2_9ARAE</name>